<sequence length="37" mass="3978">FPPHNQGTEEEDAETLSGGKKEGSFYQLPDPLVSVSS</sequence>
<feature type="non-terminal residue" evidence="2">
    <location>
        <position position="1"/>
    </location>
</feature>
<dbReference type="AlphaFoldDB" id="X0TM27"/>
<comment type="caution">
    <text evidence="2">The sequence shown here is derived from an EMBL/GenBank/DDBJ whole genome shotgun (WGS) entry which is preliminary data.</text>
</comment>
<organism evidence="2">
    <name type="scientific">marine sediment metagenome</name>
    <dbReference type="NCBI Taxonomy" id="412755"/>
    <lineage>
        <taxon>unclassified sequences</taxon>
        <taxon>metagenomes</taxon>
        <taxon>ecological metagenomes</taxon>
    </lineage>
</organism>
<protein>
    <submittedName>
        <fullName evidence="2">Uncharacterized protein</fullName>
    </submittedName>
</protein>
<feature type="region of interest" description="Disordered" evidence="1">
    <location>
        <begin position="1"/>
        <end position="37"/>
    </location>
</feature>
<accession>X0TM27</accession>
<name>X0TM27_9ZZZZ</name>
<evidence type="ECO:0000256" key="1">
    <source>
        <dbReference type="SAM" id="MobiDB-lite"/>
    </source>
</evidence>
<proteinExistence type="predicted"/>
<evidence type="ECO:0000313" key="2">
    <source>
        <dbReference type="EMBL" id="GAF94299.1"/>
    </source>
</evidence>
<gene>
    <name evidence="2" type="ORF">S01H1_21370</name>
</gene>
<dbReference type="EMBL" id="BARS01011838">
    <property type="protein sequence ID" value="GAF94299.1"/>
    <property type="molecule type" value="Genomic_DNA"/>
</dbReference>
<reference evidence="2" key="1">
    <citation type="journal article" date="2014" name="Front. Microbiol.">
        <title>High frequency of phylogenetically diverse reductive dehalogenase-homologous genes in deep subseafloor sedimentary metagenomes.</title>
        <authorList>
            <person name="Kawai M."/>
            <person name="Futagami T."/>
            <person name="Toyoda A."/>
            <person name="Takaki Y."/>
            <person name="Nishi S."/>
            <person name="Hori S."/>
            <person name="Arai W."/>
            <person name="Tsubouchi T."/>
            <person name="Morono Y."/>
            <person name="Uchiyama I."/>
            <person name="Ito T."/>
            <person name="Fujiyama A."/>
            <person name="Inagaki F."/>
            <person name="Takami H."/>
        </authorList>
    </citation>
    <scope>NUCLEOTIDE SEQUENCE</scope>
    <source>
        <strain evidence="2">Expedition CK06-06</strain>
    </source>
</reference>